<sequence length="259" mass="28304">MLKRERLITIKSLVEKKGIVTVSEIGETLGVSTMTVRRDLDELAAENALIRIHGGAQSRGLAHMPERSHDEKRQLEVPAKTAIARLAADMIDDGDTIFIGSGTTLELIAPYIEATDVRFITNALQVFESFQRLGRRVDLQLIGGTYRARSGAFVGSLANEVLERLRFDKAFVGANGINKELITTTSPEEGQTLRIALKNAHATFVVCDHSKLDQQDFYTFYTLDQISGLITDDGADEAALAPYAALTTVHTAMTPKQGA</sequence>
<evidence type="ECO:0000256" key="5">
    <source>
        <dbReference type="ARBA" id="ARBA00023163"/>
    </source>
</evidence>
<keyword evidence="9" id="KW-1185">Reference proteome</keyword>
<evidence type="ECO:0000313" key="9">
    <source>
        <dbReference type="Proteomes" id="UP001597192"/>
    </source>
</evidence>
<keyword evidence="5" id="KW-0804">Transcription</keyword>
<dbReference type="InterPro" id="IPR018356">
    <property type="entry name" value="Tscrpt_reg_HTH_DeoR_CS"/>
</dbReference>
<dbReference type="InterPro" id="IPR050313">
    <property type="entry name" value="Carb_Metab_HTH_regulators"/>
</dbReference>
<dbReference type="InterPro" id="IPR036388">
    <property type="entry name" value="WH-like_DNA-bd_sf"/>
</dbReference>
<reference evidence="9" key="1">
    <citation type="journal article" date="2019" name="Int. J. Syst. Evol. Microbiol.">
        <title>The Global Catalogue of Microorganisms (GCM) 10K type strain sequencing project: providing services to taxonomists for standard genome sequencing and annotation.</title>
        <authorList>
            <consortium name="The Broad Institute Genomics Platform"/>
            <consortium name="The Broad Institute Genome Sequencing Center for Infectious Disease"/>
            <person name="Wu L."/>
            <person name="Ma J."/>
        </authorList>
    </citation>
    <scope>NUCLEOTIDE SEQUENCE [LARGE SCALE GENOMIC DNA]</scope>
    <source>
        <strain evidence="9">CCM 8947</strain>
    </source>
</reference>
<keyword evidence="3" id="KW-0805">Transcription regulation</keyword>
<dbReference type="InterPro" id="IPR001034">
    <property type="entry name" value="DeoR_HTH"/>
</dbReference>
<evidence type="ECO:0000256" key="6">
    <source>
        <dbReference type="ARBA" id="ARBA00024937"/>
    </source>
</evidence>
<dbReference type="RefSeq" id="WP_125698524.1">
    <property type="nucleotide sequence ID" value="NZ_JBHTOG010000032.1"/>
</dbReference>
<protein>
    <recommendedName>
        <fullName evidence="1">Lactose phosphotransferase system repressor</fullName>
    </recommendedName>
</protein>
<dbReference type="Proteomes" id="UP001597192">
    <property type="component" value="Unassembled WGS sequence"/>
</dbReference>
<dbReference type="PANTHER" id="PTHR30363">
    <property type="entry name" value="HTH-TYPE TRANSCRIPTIONAL REGULATOR SRLR-RELATED"/>
    <property type="match status" value="1"/>
</dbReference>
<dbReference type="Gene3D" id="3.40.50.1360">
    <property type="match status" value="1"/>
</dbReference>
<dbReference type="SMART" id="SM00420">
    <property type="entry name" value="HTH_DEOR"/>
    <property type="match status" value="1"/>
</dbReference>
<feature type="domain" description="HTH deoR-type" evidence="7">
    <location>
        <begin position="3"/>
        <end position="58"/>
    </location>
</feature>
<dbReference type="EMBL" id="JBHTOG010000032">
    <property type="protein sequence ID" value="MFD1432351.1"/>
    <property type="molecule type" value="Genomic_DNA"/>
</dbReference>
<dbReference type="SUPFAM" id="SSF100950">
    <property type="entry name" value="NagB/RpiA/CoA transferase-like"/>
    <property type="match status" value="1"/>
</dbReference>
<dbReference type="InterPro" id="IPR037171">
    <property type="entry name" value="NagB/RpiA_transferase-like"/>
</dbReference>
<name>A0ABW4CRI3_9LACO</name>
<evidence type="ECO:0000259" key="7">
    <source>
        <dbReference type="PROSITE" id="PS51000"/>
    </source>
</evidence>
<accession>A0ABW4CRI3</accession>
<evidence type="ECO:0000256" key="1">
    <source>
        <dbReference type="ARBA" id="ARBA00021390"/>
    </source>
</evidence>
<evidence type="ECO:0000256" key="2">
    <source>
        <dbReference type="ARBA" id="ARBA00022491"/>
    </source>
</evidence>
<dbReference type="Pfam" id="PF08220">
    <property type="entry name" value="HTH_DeoR"/>
    <property type="match status" value="1"/>
</dbReference>
<gene>
    <name evidence="8" type="ORF">ACFQ47_06600</name>
</gene>
<evidence type="ECO:0000313" key="8">
    <source>
        <dbReference type="EMBL" id="MFD1432351.1"/>
    </source>
</evidence>
<dbReference type="Pfam" id="PF00455">
    <property type="entry name" value="DeoRC"/>
    <property type="match status" value="1"/>
</dbReference>
<dbReference type="PANTHER" id="PTHR30363:SF4">
    <property type="entry name" value="GLYCEROL-3-PHOSPHATE REGULON REPRESSOR"/>
    <property type="match status" value="1"/>
</dbReference>
<dbReference type="InterPro" id="IPR014036">
    <property type="entry name" value="DeoR-like_C"/>
</dbReference>
<organism evidence="8 9">
    <name type="scientific">Lacticaseibacillus yichunensis</name>
    <dbReference type="NCBI Taxonomy" id="2486015"/>
    <lineage>
        <taxon>Bacteria</taxon>
        <taxon>Bacillati</taxon>
        <taxon>Bacillota</taxon>
        <taxon>Bacilli</taxon>
        <taxon>Lactobacillales</taxon>
        <taxon>Lactobacillaceae</taxon>
        <taxon>Lacticaseibacillus</taxon>
    </lineage>
</organism>
<dbReference type="InterPro" id="IPR036390">
    <property type="entry name" value="WH_DNA-bd_sf"/>
</dbReference>
<comment type="caution">
    <text evidence="8">The sequence shown here is derived from an EMBL/GenBank/DDBJ whole genome shotgun (WGS) entry which is preliminary data.</text>
</comment>
<keyword evidence="4 8" id="KW-0238">DNA-binding</keyword>
<dbReference type="PROSITE" id="PS00894">
    <property type="entry name" value="HTH_DEOR_1"/>
    <property type="match status" value="1"/>
</dbReference>
<keyword evidence="2" id="KW-0678">Repressor</keyword>
<dbReference type="SMART" id="SM01134">
    <property type="entry name" value="DeoRC"/>
    <property type="match status" value="1"/>
</dbReference>
<dbReference type="PROSITE" id="PS51000">
    <property type="entry name" value="HTH_DEOR_2"/>
    <property type="match status" value="1"/>
</dbReference>
<dbReference type="SUPFAM" id="SSF46785">
    <property type="entry name" value="Winged helix' DNA-binding domain"/>
    <property type="match status" value="1"/>
</dbReference>
<evidence type="ECO:0000256" key="3">
    <source>
        <dbReference type="ARBA" id="ARBA00023015"/>
    </source>
</evidence>
<proteinExistence type="predicted"/>
<dbReference type="PRINTS" id="PR00037">
    <property type="entry name" value="HTHLACR"/>
</dbReference>
<comment type="function">
    <text evidence="6">Repressor of the lactose catabolism operon. Galactose-6-phosphate is the inducer.</text>
</comment>
<dbReference type="GO" id="GO:0003677">
    <property type="term" value="F:DNA binding"/>
    <property type="evidence" value="ECO:0007669"/>
    <property type="project" value="UniProtKB-KW"/>
</dbReference>
<dbReference type="Gene3D" id="1.10.10.10">
    <property type="entry name" value="Winged helix-like DNA-binding domain superfamily/Winged helix DNA-binding domain"/>
    <property type="match status" value="1"/>
</dbReference>
<evidence type="ECO:0000256" key="4">
    <source>
        <dbReference type="ARBA" id="ARBA00023125"/>
    </source>
</evidence>